<evidence type="ECO:0000313" key="2">
    <source>
        <dbReference type="EMBL" id="KZT07970.1"/>
    </source>
</evidence>
<evidence type="ECO:0000313" key="3">
    <source>
        <dbReference type="Proteomes" id="UP000076871"/>
    </source>
</evidence>
<dbReference type="AlphaFoldDB" id="A0A165EY95"/>
<feature type="region of interest" description="Disordered" evidence="1">
    <location>
        <begin position="1"/>
        <end position="62"/>
    </location>
</feature>
<organism evidence="2 3">
    <name type="scientific">Laetiporus sulphureus 93-53</name>
    <dbReference type="NCBI Taxonomy" id="1314785"/>
    <lineage>
        <taxon>Eukaryota</taxon>
        <taxon>Fungi</taxon>
        <taxon>Dikarya</taxon>
        <taxon>Basidiomycota</taxon>
        <taxon>Agaricomycotina</taxon>
        <taxon>Agaricomycetes</taxon>
        <taxon>Polyporales</taxon>
        <taxon>Laetiporus</taxon>
    </lineage>
</organism>
<dbReference type="RefSeq" id="XP_040765710.1">
    <property type="nucleotide sequence ID" value="XM_040908617.1"/>
</dbReference>
<dbReference type="GeneID" id="63825646"/>
<dbReference type="EMBL" id="KV427617">
    <property type="protein sequence ID" value="KZT07970.1"/>
    <property type="molecule type" value="Genomic_DNA"/>
</dbReference>
<accession>A0A165EY95</accession>
<evidence type="ECO:0000256" key="1">
    <source>
        <dbReference type="SAM" id="MobiDB-lite"/>
    </source>
</evidence>
<gene>
    <name evidence="2" type="ORF">LAESUDRAFT_724459</name>
</gene>
<sequence length="62" mass="6584">MSSVASSVGSGRPTALSVERAQRVGRDERQVTAETRRRAVPGNGAGEHGSVEKAYKYTPVEP</sequence>
<reference evidence="2 3" key="1">
    <citation type="journal article" date="2016" name="Mol. Biol. Evol.">
        <title>Comparative Genomics of Early-Diverging Mushroom-Forming Fungi Provides Insights into the Origins of Lignocellulose Decay Capabilities.</title>
        <authorList>
            <person name="Nagy L.G."/>
            <person name="Riley R."/>
            <person name="Tritt A."/>
            <person name="Adam C."/>
            <person name="Daum C."/>
            <person name="Floudas D."/>
            <person name="Sun H."/>
            <person name="Yadav J.S."/>
            <person name="Pangilinan J."/>
            <person name="Larsson K.H."/>
            <person name="Matsuura K."/>
            <person name="Barry K."/>
            <person name="Labutti K."/>
            <person name="Kuo R."/>
            <person name="Ohm R.A."/>
            <person name="Bhattacharya S.S."/>
            <person name="Shirouzu T."/>
            <person name="Yoshinaga Y."/>
            <person name="Martin F.M."/>
            <person name="Grigoriev I.V."/>
            <person name="Hibbett D.S."/>
        </authorList>
    </citation>
    <scope>NUCLEOTIDE SEQUENCE [LARGE SCALE GENOMIC DNA]</scope>
    <source>
        <strain evidence="2 3">93-53</strain>
    </source>
</reference>
<protein>
    <submittedName>
        <fullName evidence="2">Uncharacterized protein</fullName>
    </submittedName>
</protein>
<proteinExistence type="predicted"/>
<dbReference type="Proteomes" id="UP000076871">
    <property type="component" value="Unassembled WGS sequence"/>
</dbReference>
<dbReference type="InParanoid" id="A0A165EY95"/>
<keyword evidence="3" id="KW-1185">Reference proteome</keyword>
<name>A0A165EY95_9APHY</name>
<feature type="compositionally biased region" description="Basic and acidic residues" evidence="1">
    <location>
        <begin position="20"/>
        <end position="37"/>
    </location>
</feature>